<feature type="compositionally biased region" description="Basic and acidic residues" evidence="1">
    <location>
        <begin position="224"/>
        <end position="234"/>
    </location>
</feature>
<dbReference type="AlphaFoldDB" id="A0AA38TNB1"/>
<gene>
    <name evidence="2" type="ORF">OSB04_017673</name>
</gene>
<name>A0AA38TNB1_9ASTR</name>
<dbReference type="Proteomes" id="UP001172457">
    <property type="component" value="Chromosome 4"/>
</dbReference>
<feature type="region of interest" description="Disordered" evidence="1">
    <location>
        <begin position="200"/>
        <end position="246"/>
    </location>
</feature>
<proteinExistence type="predicted"/>
<comment type="caution">
    <text evidence="2">The sequence shown here is derived from an EMBL/GenBank/DDBJ whole genome shotgun (WGS) entry which is preliminary data.</text>
</comment>
<keyword evidence="3" id="KW-1185">Reference proteome</keyword>
<evidence type="ECO:0000256" key="1">
    <source>
        <dbReference type="SAM" id="MobiDB-lite"/>
    </source>
</evidence>
<accession>A0AA38TNB1</accession>
<evidence type="ECO:0000313" key="2">
    <source>
        <dbReference type="EMBL" id="KAJ9553628.1"/>
    </source>
</evidence>
<sequence length="258" mass="28514">MVSGHRWAPLPVSYRVASAVLPPAQPVYSLTADGLSAVLIGFDALAGAICLSWVVKEYCHQGYNAAKVTKGSFQQNADNLSLFKKAGLPKALGEILVSEPKSYSAARKDFVNLPRKFEHEIHNSSRDLRAQLSVLGSYFSGATNGHYGSRQFATKSASPEEEEVVILVKGVIVHESCINLVIAIQQLVSEPRISSFTIHQETEKPTKIDAGKHRRKRELTLTGEDNRRNQEIRSIKRPTKSKAEVTIVRKQLKNHSVD</sequence>
<evidence type="ECO:0000313" key="3">
    <source>
        <dbReference type="Proteomes" id="UP001172457"/>
    </source>
</evidence>
<protein>
    <submittedName>
        <fullName evidence="2">Uncharacterized protein</fullName>
    </submittedName>
</protein>
<organism evidence="2 3">
    <name type="scientific">Centaurea solstitialis</name>
    <name type="common">yellow star-thistle</name>
    <dbReference type="NCBI Taxonomy" id="347529"/>
    <lineage>
        <taxon>Eukaryota</taxon>
        <taxon>Viridiplantae</taxon>
        <taxon>Streptophyta</taxon>
        <taxon>Embryophyta</taxon>
        <taxon>Tracheophyta</taxon>
        <taxon>Spermatophyta</taxon>
        <taxon>Magnoliopsida</taxon>
        <taxon>eudicotyledons</taxon>
        <taxon>Gunneridae</taxon>
        <taxon>Pentapetalae</taxon>
        <taxon>asterids</taxon>
        <taxon>campanulids</taxon>
        <taxon>Asterales</taxon>
        <taxon>Asteraceae</taxon>
        <taxon>Carduoideae</taxon>
        <taxon>Cardueae</taxon>
        <taxon>Centaureinae</taxon>
        <taxon>Centaurea</taxon>
    </lineage>
</organism>
<feature type="compositionally biased region" description="Basic and acidic residues" evidence="1">
    <location>
        <begin position="200"/>
        <end position="211"/>
    </location>
</feature>
<reference evidence="2" key="1">
    <citation type="submission" date="2023-03" db="EMBL/GenBank/DDBJ databases">
        <title>Chromosome-scale reference genome and RAD-based genetic map of yellow starthistle (Centaurea solstitialis) reveal putative structural variation and QTLs associated with invader traits.</title>
        <authorList>
            <person name="Reatini B."/>
            <person name="Cang F.A."/>
            <person name="Jiang Q."/>
            <person name="Mckibben M.T.W."/>
            <person name="Barker M.S."/>
            <person name="Rieseberg L.H."/>
            <person name="Dlugosch K.M."/>
        </authorList>
    </citation>
    <scope>NUCLEOTIDE SEQUENCE</scope>
    <source>
        <strain evidence="2">CAN-66</strain>
        <tissue evidence="2">Leaf</tissue>
    </source>
</reference>
<dbReference type="EMBL" id="JARYMX010000004">
    <property type="protein sequence ID" value="KAJ9553628.1"/>
    <property type="molecule type" value="Genomic_DNA"/>
</dbReference>